<dbReference type="KEGG" id="zal:AZF00_12325"/>
<keyword evidence="3 4" id="KW-0998">Cell outer membrane</keyword>
<feature type="chain" id="PRO_5008999198" description="Outer membrane protein assembly factor BamB" evidence="5">
    <location>
        <begin position="21"/>
        <end position="383"/>
    </location>
</feature>
<dbReference type="NCBIfam" id="TIGR03300">
    <property type="entry name" value="assembly_YfgL"/>
    <property type="match status" value="1"/>
</dbReference>
<dbReference type="PANTHER" id="PTHR34512">
    <property type="entry name" value="CELL SURFACE PROTEIN"/>
    <property type="match status" value="1"/>
</dbReference>
<dbReference type="Proteomes" id="UP000074119">
    <property type="component" value="Chromosome"/>
</dbReference>
<dbReference type="PROSITE" id="PS51257">
    <property type="entry name" value="PROKAR_LIPOPROTEIN"/>
    <property type="match status" value="1"/>
</dbReference>
<dbReference type="AlphaFoldDB" id="A0A127M736"/>
<dbReference type="Gene3D" id="2.130.10.10">
    <property type="entry name" value="YVTN repeat-like/Quinoprotein amine dehydrogenase"/>
    <property type="match status" value="1"/>
</dbReference>
<keyword evidence="2 4" id="KW-0472">Membrane</keyword>
<gene>
    <name evidence="4" type="primary">bamB</name>
    <name evidence="7" type="ORF">AZF00_12325</name>
</gene>
<dbReference type="InterPro" id="IPR018391">
    <property type="entry name" value="PQQ_b-propeller_rpt"/>
</dbReference>
<evidence type="ECO:0000256" key="5">
    <source>
        <dbReference type="SAM" id="SignalP"/>
    </source>
</evidence>
<sequence length="383" mass="41070">MVFIRKLSLVLATLMVVACASDPTSREPARLTDFQAEKKLKEAWSYSLGDGQAEAYHRITPVIDGEEIFIASSNGKIAALNKVTGKKIWKKSHDLRISGGIGVSGTMLFVGTSDGEVVALDRLTGQIIWTTPVNSEVLSAPQSDGDVVVAQTYSGEVHAFSISDGKPLWNYISQVPRLTLRGTSTPKIVRGVVMVGFANGRVVAFDIENGAVRWEQRISVPQGSTEIERLVDVDGRLLVLEDDQTVIATGYQGQIMAIDIGSGRPLWGKETSSYVGAASALGNIYVVAADGSVNALDGNGQGARWTQTVLARRELTEPVAFDGAIGVGDFEGYLHMLAQVDGHLIARTRVDSDGLRAPMIADGKLLYVYGNSGELAAYKLQDL</sequence>
<name>A0A127M736_9GAMM</name>
<keyword evidence="4" id="KW-0449">Lipoprotein</keyword>
<evidence type="ECO:0000259" key="6">
    <source>
        <dbReference type="Pfam" id="PF13360"/>
    </source>
</evidence>
<comment type="subunit">
    <text evidence="4">Part of the Bam complex.</text>
</comment>
<dbReference type="InterPro" id="IPR002372">
    <property type="entry name" value="PQQ_rpt_dom"/>
</dbReference>
<protein>
    <recommendedName>
        <fullName evidence="4">Outer membrane protein assembly factor BamB</fullName>
    </recommendedName>
</protein>
<dbReference type="InterPro" id="IPR017687">
    <property type="entry name" value="BamB"/>
</dbReference>
<dbReference type="HAMAP" id="MF_00923">
    <property type="entry name" value="OM_assembly_BamB"/>
    <property type="match status" value="1"/>
</dbReference>
<dbReference type="SMART" id="SM00564">
    <property type="entry name" value="PQQ"/>
    <property type="match status" value="7"/>
</dbReference>
<dbReference type="GO" id="GO:0043165">
    <property type="term" value="P:Gram-negative-bacterium-type cell outer membrane assembly"/>
    <property type="evidence" value="ECO:0007669"/>
    <property type="project" value="UniProtKB-UniRule"/>
</dbReference>
<evidence type="ECO:0000313" key="7">
    <source>
        <dbReference type="EMBL" id="AMO69040.1"/>
    </source>
</evidence>
<comment type="similarity">
    <text evidence="4">Belongs to the BamB family.</text>
</comment>
<evidence type="ECO:0000256" key="1">
    <source>
        <dbReference type="ARBA" id="ARBA00022729"/>
    </source>
</evidence>
<keyword evidence="1 4" id="KW-0732">Signal</keyword>
<feature type="signal peptide" evidence="5">
    <location>
        <begin position="1"/>
        <end position="20"/>
    </location>
</feature>
<dbReference type="InterPro" id="IPR011047">
    <property type="entry name" value="Quinoprotein_ADH-like_sf"/>
</dbReference>
<dbReference type="RefSeq" id="WP_008248920.1">
    <property type="nucleotide sequence ID" value="NZ_CP014544.1"/>
</dbReference>
<feature type="domain" description="Pyrrolo-quinoline quinone repeat" evidence="6">
    <location>
        <begin position="74"/>
        <end position="307"/>
    </location>
</feature>
<proteinExistence type="inferred from homology"/>
<dbReference type="GO" id="GO:0051205">
    <property type="term" value="P:protein insertion into membrane"/>
    <property type="evidence" value="ECO:0007669"/>
    <property type="project" value="UniProtKB-UniRule"/>
</dbReference>
<organism evidence="7 8">
    <name type="scientific">Zhongshania aliphaticivorans</name>
    <dbReference type="NCBI Taxonomy" id="1470434"/>
    <lineage>
        <taxon>Bacteria</taxon>
        <taxon>Pseudomonadati</taxon>
        <taxon>Pseudomonadota</taxon>
        <taxon>Gammaproteobacteria</taxon>
        <taxon>Cellvibrionales</taxon>
        <taxon>Spongiibacteraceae</taxon>
        <taxon>Zhongshania</taxon>
    </lineage>
</organism>
<dbReference type="InterPro" id="IPR015943">
    <property type="entry name" value="WD40/YVTN_repeat-like_dom_sf"/>
</dbReference>
<dbReference type="PANTHER" id="PTHR34512:SF30">
    <property type="entry name" value="OUTER MEMBRANE PROTEIN ASSEMBLY FACTOR BAMB"/>
    <property type="match status" value="1"/>
</dbReference>
<evidence type="ECO:0000313" key="8">
    <source>
        <dbReference type="Proteomes" id="UP000074119"/>
    </source>
</evidence>
<keyword evidence="4" id="KW-0564">Palmitate</keyword>
<evidence type="ECO:0000256" key="4">
    <source>
        <dbReference type="HAMAP-Rule" id="MF_00923"/>
    </source>
</evidence>
<dbReference type="EMBL" id="CP014544">
    <property type="protein sequence ID" value="AMO69040.1"/>
    <property type="molecule type" value="Genomic_DNA"/>
</dbReference>
<evidence type="ECO:0000256" key="3">
    <source>
        <dbReference type="ARBA" id="ARBA00023237"/>
    </source>
</evidence>
<evidence type="ECO:0000256" key="2">
    <source>
        <dbReference type="ARBA" id="ARBA00023136"/>
    </source>
</evidence>
<comment type="subcellular location">
    <subcellularLocation>
        <location evidence="4">Cell outer membrane</location>
        <topology evidence="4">Lipid-anchor</topology>
    </subcellularLocation>
</comment>
<dbReference type="STRING" id="1470434.AZF00_12325"/>
<dbReference type="GO" id="GO:0009279">
    <property type="term" value="C:cell outer membrane"/>
    <property type="evidence" value="ECO:0007669"/>
    <property type="project" value="UniProtKB-SubCell"/>
</dbReference>
<accession>A0A127M736</accession>
<comment type="function">
    <text evidence="4">Part of the outer membrane protein assembly complex, which is involved in assembly and insertion of beta-barrel proteins into the outer membrane.</text>
</comment>
<dbReference type="Pfam" id="PF13360">
    <property type="entry name" value="PQQ_2"/>
    <property type="match status" value="1"/>
</dbReference>
<reference evidence="7 8" key="1">
    <citation type="submission" date="2015-12" db="EMBL/GenBank/DDBJ databases">
        <authorList>
            <person name="Shamseldin A."/>
            <person name="Moawad H."/>
            <person name="Abd El-Rahim W.M."/>
            <person name="Sadowsky M.J."/>
        </authorList>
    </citation>
    <scope>NUCLEOTIDE SEQUENCE [LARGE SCALE GENOMIC DNA]</scope>
    <source>
        <strain evidence="7 8">SM2</strain>
    </source>
</reference>
<dbReference type="SUPFAM" id="SSF50998">
    <property type="entry name" value="Quinoprotein alcohol dehydrogenase-like"/>
    <property type="match status" value="1"/>
</dbReference>